<dbReference type="PANTHER" id="PTHR23359">
    <property type="entry name" value="NUCLEOTIDE KINASE"/>
    <property type="match status" value="1"/>
</dbReference>
<keyword evidence="7" id="KW-1185">Reference proteome</keyword>
<dbReference type="PRINTS" id="PR00094">
    <property type="entry name" value="ADENYLTKNASE"/>
</dbReference>
<gene>
    <name evidence="6" type="ORF">PROFUN_10914</name>
</gene>
<evidence type="ECO:0000313" key="7">
    <source>
        <dbReference type="Proteomes" id="UP000241769"/>
    </source>
</evidence>
<dbReference type="Proteomes" id="UP000241769">
    <property type="component" value="Unassembled WGS sequence"/>
</dbReference>
<dbReference type="PROSITE" id="PS00113">
    <property type="entry name" value="ADENYLATE_KINASE"/>
    <property type="match status" value="1"/>
</dbReference>
<dbReference type="NCBIfam" id="NF011100">
    <property type="entry name" value="PRK14527.1"/>
    <property type="match status" value="1"/>
</dbReference>
<name>A0A2P6NC97_9EUKA</name>
<evidence type="ECO:0000256" key="4">
    <source>
        <dbReference type="RuleBase" id="RU003330"/>
    </source>
</evidence>
<proteinExistence type="inferred from homology"/>
<evidence type="ECO:0000259" key="5">
    <source>
        <dbReference type="Pfam" id="PF05191"/>
    </source>
</evidence>
<dbReference type="HAMAP" id="MF_00235">
    <property type="entry name" value="Adenylate_kinase_Adk"/>
    <property type="match status" value="1"/>
</dbReference>
<sequence length="235" mass="25362">MSSEHGFRAVFIGPPGAGKGTQAANLIKDYKVCHLATGDMLRAAVSAGTPVGKQAKEIMDKGGLVSDDIMVDLIHGAINQPDCRKGFLLDGFPRTVGQAEKLDSMLEKDNVKLDSALEFAIEDSLLIRRITGRRVHPPSGRTYHIEFQPPKISGKDDVTGEPLIQRADDNEETLKKRLESYHKSTVPVVGFYKKQGILTTLDAAGKNSDIYAIIKNVISKCGAGAHAPGSLPRSQ</sequence>
<evidence type="ECO:0000313" key="6">
    <source>
        <dbReference type="EMBL" id="PRP81552.1"/>
    </source>
</evidence>
<dbReference type="InterPro" id="IPR000850">
    <property type="entry name" value="Adenylat/UMP-CMP_kin"/>
</dbReference>
<reference evidence="6 7" key="1">
    <citation type="journal article" date="2018" name="Genome Biol. Evol.">
        <title>Multiple Roots of Fruiting Body Formation in Amoebozoa.</title>
        <authorList>
            <person name="Hillmann F."/>
            <person name="Forbes G."/>
            <person name="Novohradska S."/>
            <person name="Ferling I."/>
            <person name="Riege K."/>
            <person name="Groth M."/>
            <person name="Westermann M."/>
            <person name="Marz M."/>
            <person name="Spaller T."/>
            <person name="Winckler T."/>
            <person name="Schaap P."/>
            <person name="Glockner G."/>
        </authorList>
    </citation>
    <scope>NUCLEOTIDE SEQUENCE [LARGE SCALE GENOMIC DNA]</scope>
    <source>
        <strain evidence="6 7">Jena</strain>
    </source>
</reference>
<dbReference type="GO" id="GO:0005524">
    <property type="term" value="F:ATP binding"/>
    <property type="evidence" value="ECO:0007669"/>
    <property type="project" value="InterPro"/>
</dbReference>
<dbReference type="InParanoid" id="A0A2P6NC97"/>
<dbReference type="GO" id="GO:0004017">
    <property type="term" value="F:AMP kinase activity"/>
    <property type="evidence" value="ECO:0007669"/>
    <property type="project" value="InterPro"/>
</dbReference>
<evidence type="ECO:0000256" key="1">
    <source>
        <dbReference type="ARBA" id="ARBA00022679"/>
    </source>
</evidence>
<organism evidence="6 7">
    <name type="scientific">Planoprotostelium fungivorum</name>
    <dbReference type="NCBI Taxonomy" id="1890364"/>
    <lineage>
        <taxon>Eukaryota</taxon>
        <taxon>Amoebozoa</taxon>
        <taxon>Evosea</taxon>
        <taxon>Variosea</taxon>
        <taxon>Cavosteliida</taxon>
        <taxon>Cavosteliaceae</taxon>
        <taxon>Planoprotostelium</taxon>
    </lineage>
</organism>
<dbReference type="FunCoup" id="A0A2P6NC97">
    <property type="interactions" value="737"/>
</dbReference>
<dbReference type="InterPro" id="IPR007862">
    <property type="entry name" value="Adenylate_kinase_lid-dom"/>
</dbReference>
<accession>A0A2P6NC97</accession>
<dbReference type="NCBIfam" id="NF001380">
    <property type="entry name" value="PRK00279.1-2"/>
    <property type="match status" value="1"/>
</dbReference>
<dbReference type="NCBIfam" id="TIGR01351">
    <property type="entry name" value="adk"/>
    <property type="match status" value="1"/>
</dbReference>
<dbReference type="CDD" id="cd01428">
    <property type="entry name" value="ADK"/>
    <property type="match status" value="1"/>
</dbReference>
<keyword evidence="3 4" id="KW-0418">Kinase</keyword>
<dbReference type="EMBL" id="MDYQ01000122">
    <property type="protein sequence ID" value="PRP81552.1"/>
    <property type="molecule type" value="Genomic_DNA"/>
</dbReference>
<dbReference type="STRING" id="1890364.A0A2P6NC97"/>
<dbReference type="NCBIfam" id="NF001381">
    <property type="entry name" value="PRK00279.1-3"/>
    <property type="match status" value="1"/>
</dbReference>
<dbReference type="NCBIfam" id="NF001379">
    <property type="entry name" value="PRK00279.1-1"/>
    <property type="match status" value="1"/>
</dbReference>
<keyword evidence="1 4" id="KW-0808">Transferase</keyword>
<dbReference type="AlphaFoldDB" id="A0A2P6NC97"/>
<feature type="domain" description="Adenylate kinase active site lid" evidence="5">
    <location>
        <begin position="133"/>
        <end position="168"/>
    </location>
</feature>
<protein>
    <submittedName>
        <fullName evidence="6">Adenylate kinase</fullName>
    </submittedName>
</protein>
<dbReference type="InterPro" id="IPR033690">
    <property type="entry name" value="Adenylat_kinase_CS"/>
</dbReference>
<dbReference type="FunFam" id="3.40.50.300:FF:000106">
    <property type="entry name" value="Adenylate kinase mitochondrial"/>
    <property type="match status" value="1"/>
</dbReference>
<comment type="similarity">
    <text evidence="4">Belongs to the adenylate kinase family.</text>
</comment>
<dbReference type="Pfam" id="PF05191">
    <property type="entry name" value="ADK_lid"/>
    <property type="match status" value="1"/>
</dbReference>
<dbReference type="InterPro" id="IPR006259">
    <property type="entry name" value="Adenyl_kin_sub"/>
</dbReference>
<dbReference type="Gene3D" id="3.40.50.300">
    <property type="entry name" value="P-loop containing nucleotide triphosphate hydrolases"/>
    <property type="match status" value="1"/>
</dbReference>
<evidence type="ECO:0000256" key="3">
    <source>
        <dbReference type="ARBA" id="ARBA00022777"/>
    </source>
</evidence>
<evidence type="ECO:0000256" key="2">
    <source>
        <dbReference type="ARBA" id="ARBA00022741"/>
    </source>
</evidence>
<comment type="caution">
    <text evidence="6">The sequence shown here is derived from an EMBL/GenBank/DDBJ whole genome shotgun (WGS) entry which is preliminary data.</text>
</comment>
<dbReference type="SUPFAM" id="SSF52540">
    <property type="entry name" value="P-loop containing nucleoside triphosphate hydrolases"/>
    <property type="match status" value="1"/>
</dbReference>
<dbReference type="OrthoDB" id="439792at2759"/>
<dbReference type="InterPro" id="IPR027417">
    <property type="entry name" value="P-loop_NTPase"/>
</dbReference>
<dbReference type="Pfam" id="PF00406">
    <property type="entry name" value="ADK"/>
    <property type="match status" value="1"/>
</dbReference>
<keyword evidence="2" id="KW-0547">Nucleotide-binding</keyword>